<evidence type="ECO:0000256" key="3">
    <source>
        <dbReference type="ARBA" id="ARBA00022737"/>
    </source>
</evidence>
<sequence>IRAALLVMIYISSVCTEDSEVCTRCNCYKKALIQSLYTVNCVNENLHYAFPDPGHWPDYSFESDTRMAVNFDWNMIKHLNKFPSIPGIVSLSLRYNHMTSLEEGAFMDLVNLKALDLSYNELTVEGIQADVFRGRYSSEHYEPLGIVILNLGNNNIHSLTAHSFEHLPNLKELRLDYNPLSVIDSTILTALESPVSLEILDLAYTGISDIPQGFVDLPSIRHKLKQLYLNGNKFTEVPQTLAALGDSLEKLNLNDNPIQELHEDSFRGLLMLREVNISAMSQLQRIGPSTFSHLKNLEILQCSYNTKLSEIDEEAFTYQQGGQIPLKQLHIMSNNLHYLSENLVPWESMTVIDVQNNPWRCDCNLEWFVTKLAPILENSSPDFLTQIHCSEPLQLSGMSILAFRDPDNVHLLCDSGLRTHGKHHFTRVYLSLLSVSIIALLSITLGFMAFYFIRQRTNRAVDFSVFKISNIRYVKMFNTRT</sequence>
<keyword evidence="4" id="KW-1133">Transmembrane helix</keyword>
<gene>
    <name evidence="6" type="ORF">L9F63_001825</name>
</gene>
<dbReference type="PROSITE" id="PS51450">
    <property type="entry name" value="LRR"/>
    <property type="match status" value="1"/>
</dbReference>
<name>A0AAD8EIP0_DIPPU</name>
<keyword evidence="2 5" id="KW-0732">Signal</keyword>
<evidence type="ECO:0008006" key="8">
    <source>
        <dbReference type="Google" id="ProtNLM"/>
    </source>
</evidence>
<dbReference type="SUPFAM" id="SSF52058">
    <property type="entry name" value="L domain-like"/>
    <property type="match status" value="1"/>
</dbReference>
<dbReference type="PANTHER" id="PTHR24373:SF275">
    <property type="entry name" value="TIR DOMAIN-CONTAINING PROTEIN"/>
    <property type="match status" value="1"/>
</dbReference>
<evidence type="ECO:0000256" key="1">
    <source>
        <dbReference type="ARBA" id="ARBA00022614"/>
    </source>
</evidence>
<evidence type="ECO:0000313" key="7">
    <source>
        <dbReference type="Proteomes" id="UP001233999"/>
    </source>
</evidence>
<feature type="non-terminal residue" evidence="6">
    <location>
        <position position="1"/>
    </location>
</feature>
<dbReference type="Pfam" id="PF13855">
    <property type="entry name" value="LRR_8"/>
    <property type="match status" value="3"/>
</dbReference>
<dbReference type="InterPro" id="IPR050328">
    <property type="entry name" value="Dev_Immune_Receptor"/>
</dbReference>
<dbReference type="Proteomes" id="UP001233999">
    <property type="component" value="Unassembled WGS sequence"/>
</dbReference>
<proteinExistence type="predicted"/>
<reference evidence="6" key="2">
    <citation type="submission" date="2023-05" db="EMBL/GenBank/DDBJ databases">
        <authorList>
            <person name="Fouks B."/>
        </authorList>
    </citation>
    <scope>NUCLEOTIDE SEQUENCE</scope>
    <source>
        <strain evidence="6">Stay&amp;Tobe</strain>
        <tissue evidence="6">Testes</tissue>
    </source>
</reference>
<comment type="caution">
    <text evidence="6">The sequence shown here is derived from an EMBL/GenBank/DDBJ whole genome shotgun (WGS) entry which is preliminary data.</text>
</comment>
<keyword evidence="1" id="KW-0433">Leucine-rich repeat</keyword>
<organism evidence="6 7">
    <name type="scientific">Diploptera punctata</name>
    <name type="common">Pacific beetle cockroach</name>
    <dbReference type="NCBI Taxonomy" id="6984"/>
    <lineage>
        <taxon>Eukaryota</taxon>
        <taxon>Metazoa</taxon>
        <taxon>Ecdysozoa</taxon>
        <taxon>Arthropoda</taxon>
        <taxon>Hexapoda</taxon>
        <taxon>Insecta</taxon>
        <taxon>Pterygota</taxon>
        <taxon>Neoptera</taxon>
        <taxon>Polyneoptera</taxon>
        <taxon>Dictyoptera</taxon>
        <taxon>Blattodea</taxon>
        <taxon>Blaberoidea</taxon>
        <taxon>Blaberidae</taxon>
        <taxon>Diplopterinae</taxon>
        <taxon>Diploptera</taxon>
    </lineage>
</organism>
<keyword evidence="4" id="KW-0812">Transmembrane</keyword>
<evidence type="ECO:0000256" key="5">
    <source>
        <dbReference type="SAM" id="SignalP"/>
    </source>
</evidence>
<evidence type="ECO:0000313" key="6">
    <source>
        <dbReference type="EMBL" id="KAJ9591611.1"/>
    </source>
</evidence>
<evidence type="ECO:0000256" key="2">
    <source>
        <dbReference type="ARBA" id="ARBA00022729"/>
    </source>
</evidence>
<feature type="chain" id="PRO_5042017449" description="Toll-like receptor 3" evidence="5">
    <location>
        <begin position="17"/>
        <end position="481"/>
    </location>
</feature>
<feature type="transmembrane region" description="Helical" evidence="4">
    <location>
        <begin position="428"/>
        <end position="453"/>
    </location>
</feature>
<dbReference type="EMBL" id="JASPKZ010003862">
    <property type="protein sequence ID" value="KAJ9591611.1"/>
    <property type="molecule type" value="Genomic_DNA"/>
</dbReference>
<dbReference type="PANTHER" id="PTHR24373">
    <property type="entry name" value="SLIT RELATED LEUCINE-RICH REPEAT NEURONAL PROTEIN"/>
    <property type="match status" value="1"/>
</dbReference>
<reference evidence="6" key="1">
    <citation type="journal article" date="2023" name="IScience">
        <title>Live-bearing cockroach genome reveals convergent evolutionary mechanisms linked to viviparity in insects and beyond.</title>
        <authorList>
            <person name="Fouks B."/>
            <person name="Harrison M.C."/>
            <person name="Mikhailova A.A."/>
            <person name="Marchal E."/>
            <person name="English S."/>
            <person name="Carruthers M."/>
            <person name="Jennings E.C."/>
            <person name="Chiamaka E.L."/>
            <person name="Frigard R.A."/>
            <person name="Pippel M."/>
            <person name="Attardo G.M."/>
            <person name="Benoit J.B."/>
            <person name="Bornberg-Bauer E."/>
            <person name="Tobe S.S."/>
        </authorList>
    </citation>
    <scope>NUCLEOTIDE SEQUENCE</scope>
    <source>
        <strain evidence="6">Stay&amp;Tobe</strain>
    </source>
</reference>
<dbReference type="SMART" id="SM00369">
    <property type="entry name" value="LRR_TYP"/>
    <property type="match status" value="7"/>
</dbReference>
<dbReference type="InterPro" id="IPR032675">
    <property type="entry name" value="LRR_dom_sf"/>
</dbReference>
<dbReference type="InterPro" id="IPR001611">
    <property type="entry name" value="Leu-rich_rpt"/>
</dbReference>
<evidence type="ECO:0000256" key="4">
    <source>
        <dbReference type="SAM" id="Phobius"/>
    </source>
</evidence>
<dbReference type="Gene3D" id="3.80.10.10">
    <property type="entry name" value="Ribonuclease Inhibitor"/>
    <property type="match status" value="2"/>
</dbReference>
<keyword evidence="7" id="KW-1185">Reference proteome</keyword>
<keyword evidence="3" id="KW-0677">Repeat</keyword>
<dbReference type="InterPro" id="IPR003591">
    <property type="entry name" value="Leu-rich_rpt_typical-subtyp"/>
</dbReference>
<keyword evidence="4" id="KW-0472">Membrane</keyword>
<feature type="signal peptide" evidence="5">
    <location>
        <begin position="1"/>
        <end position="16"/>
    </location>
</feature>
<dbReference type="AlphaFoldDB" id="A0AAD8EIP0"/>
<accession>A0AAD8EIP0</accession>
<protein>
    <recommendedName>
        <fullName evidence="8">Toll-like receptor 3</fullName>
    </recommendedName>
</protein>